<dbReference type="InterPro" id="IPR047817">
    <property type="entry name" value="ABC2_TM_bact-type"/>
</dbReference>
<evidence type="ECO:0000256" key="3">
    <source>
        <dbReference type="ARBA" id="ARBA00022989"/>
    </source>
</evidence>
<dbReference type="EMBL" id="SADV01000008">
    <property type="protein sequence ID" value="TQR32829.1"/>
    <property type="molecule type" value="Genomic_DNA"/>
</dbReference>
<evidence type="ECO:0000313" key="7">
    <source>
        <dbReference type="EMBL" id="TQR32829.1"/>
    </source>
</evidence>
<dbReference type="GO" id="GO:0140359">
    <property type="term" value="F:ABC-type transporter activity"/>
    <property type="evidence" value="ECO:0007669"/>
    <property type="project" value="InterPro"/>
</dbReference>
<dbReference type="OrthoDB" id="1414986at2"/>
<dbReference type="InterPro" id="IPR013525">
    <property type="entry name" value="ABC2_TM"/>
</dbReference>
<feature type="transmembrane region" description="Helical" evidence="5">
    <location>
        <begin position="227"/>
        <end position="246"/>
    </location>
</feature>
<dbReference type="PIRSF" id="PIRSF006648">
    <property type="entry name" value="DrrB"/>
    <property type="match status" value="1"/>
</dbReference>
<protein>
    <recommendedName>
        <fullName evidence="5">Transport permease protein</fullName>
    </recommendedName>
</protein>
<gene>
    <name evidence="7" type="ORF">C7Y47_11945</name>
</gene>
<dbReference type="InterPro" id="IPR000412">
    <property type="entry name" value="ABC_2_transport"/>
</dbReference>
<evidence type="ECO:0000259" key="6">
    <source>
        <dbReference type="PROSITE" id="PS51012"/>
    </source>
</evidence>
<dbReference type="Pfam" id="PF01061">
    <property type="entry name" value="ABC2_membrane"/>
    <property type="match status" value="1"/>
</dbReference>
<proteinExistence type="inferred from homology"/>
<evidence type="ECO:0000313" key="8">
    <source>
        <dbReference type="Proteomes" id="UP000317944"/>
    </source>
</evidence>
<feature type="transmembrane region" description="Helical" evidence="5">
    <location>
        <begin position="170"/>
        <end position="189"/>
    </location>
</feature>
<feature type="domain" description="ABC transmembrane type-2" evidence="6">
    <location>
        <begin position="26"/>
        <end position="249"/>
    </location>
</feature>
<dbReference type="PANTHER" id="PTHR43027:SF1">
    <property type="entry name" value="DOXORUBICIN RESISTANCE ABC TRANSPORTER PERMEASE PROTEIN DRRC-RELATED"/>
    <property type="match status" value="1"/>
</dbReference>
<sequence length="262" mass="29029">MSSISRFLHQSILSYKSLYGFLDPKIYILVKIVTPIMQLIFFVLLASYVNDSQDLTPWVLGNCFILSMYNSLFGVGAVLVSERSFGTLSLLMISPTNNFLILIGRAFIHIFDATITVAIGLIAGYLLFDLNFENTNFPLLILCIVIAMFSAMGIGLFISSAGLITSDVNLVLNTSVFVLMIFTGALFPLNNLPTALSGIPYFLPLTRGIEASKMIVNGNFSNQVIDLLAKELLIGLIYMILGYLLLRYTDKKSREKATLDIY</sequence>
<dbReference type="PANTHER" id="PTHR43027">
    <property type="entry name" value="DOXORUBICIN RESISTANCE ABC TRANSPORTER PERMEASE PROTEIN DRRC-RELATED"/>
    <property type="match status" value="1"/>
</dbReference>
<dbReference type="RefSeq" id="WP_142508986.1">
    <property type="nucleotide sequence ID" value="NZ_SADV01000008.1"/>
</dbReference>
<comment type="caution">
    <text evidence="7">The sequence shown here is derived from an EMBL/GenBank/DDBJ whole genome shotgun (WGS) entry which is preliminary data.</text>
</comment>
<feature type="transmembrane region" description="Helical" evidence="5">
    <location>
        <begin position="139"/>
        <end position="158"/>
    </location>
</feature>
<dbReference type="PRINTS" id="PR00164">
    <property type="entry name" value="ABC2TRNSPORT"/>
</dbReference>
<feature type="transmembrane region" description="Helical" evidence="5">
    <location>
        <begin position="26"/>
        <end position="49"/>
    </location>
</feature>
<comment type="similarity">
    <text evidence="5">Belongs to the ABC-2 integral membrane protein family.</text>
</comment>
<dbReference type="Proteomes" id="UP000317944">
    <property type="component" value="Unassembled WGS sequence"/>
</dbReference>
<name>A0A544UIH7_LYSSH</name>
<dbReference type="GO" id="GO:0043190">
    <property type="term" value="C:ATP-binding cassette (ABC) transporter complex"/>
    <property type="evidence" value="ECO:0007669"/>
    <property type="project" value="InterPro"/>
</dbReference>
<evidence type="ECO:0000256" key="1">
    <source>
        <dbReference type="ARBA" id="ARBA00004141"/>
    </source>
</evidence>
<dbReference type="InterPro" id="IPR052902">
    <property type="entry name" value="ABC-2_transporter"/>
</dbReference>
<keyword evidence="5" id="KW-0813">Transport</keyword>
<dbReference type="PROSITE" id="PS51012">
    <property type="entry name" value="ABC_TM2"/>
    <property type="match status" value="1"/>
</dbReference>
<feature type="transmembrane region" description="Helical" evidence="5">
    <location>
        <begin position="55"/>
        <end position="79"/>
    </location>
</feature>
<comment type="subcellular location">
    <subcellularLocation>
        <location evidence="5">Cell membrane</location>
        <topology evidence="5">Multi-pass membrane protein</topology>
    </subcellularLocation>
    <subcellularLocation>
        <location evidence="1">Membrane</location>
        <topology evidence="1">Multi-pass membrane protein</topology>
    </subcellularLocation>
</comment>
<organism evidence="7 8">
    <name type="scientific">Lysinibacillus sphaericus</name>
    <name type="common">Bacillus sphaericus</name>
    <dbReference type="NCBI Taxonomy" id="1421"/>
    <lineage>
        <taxon>Bacteria</taxon>
        <taxon>Bacillati</taxon>
        <taxon>Bacillota</taxon>
        <taxon>Bacilli</taxon>
        <taxon>Bacillales</taxon>
        <taxon>Bacillaceae</taxon>
        <taxon>Lysinibacillus</taxon>
    </lineage>
</organism>
<dbReference type="AlphaFoldDB" id="A0A544UIH7"/>
<keyword evidence="2 5" id="KW-0812">Transmembrane</keyword>
<reference evidence="7 8" key="1">
    <citation type="submission" date="2018-03" db="EMBL/GenBank/DDBJ databases">
        <title>Aerobic endospore-forming bacteria genome sequencing and assembly.</title>
        <authorList>
            <person name="Cavalcante D.A."/>
            <person name="Driks A."/>
            <person name="Putonti C."/>
            <person name="De-Souza M.T."/>
        </authorList>
    </citation>
    <scope>NUCLEOTIDE SEQUENCE [LARGE SCALE GENOMIC DNA]</scope>
    <source>
        <strain evidence="7 8">SDF0037</strain>
    </source>
</reference>
<evidence type="ECO:0000256" key="4">
    <source>
        <dbReference type="ARBA" id="ARBA00023136"/>
    </source>
</evidence>
<evidence type="ECO:0000256" key="2">
    <source>
        <dbReference type="ARBA" id="ARBA00022692"/>
    </source>
</evidence>
<keyword evidence="3 5" id="KW-1133">Transmembrane helix</keyword>
<keyword evidence="5" id="KW-1003">Cell membrane</keyword>
<accession>A0A544UIH7</accession>
<evidence type="ECO:0000256" key="5">
    <source>
        <dbReference type="RuleBase" id="RU361157"/>
    </source>
</evidence>
<keyword evidence="4 5" id="KW-0472">Membrane</keyword>
<feature type="transmembrane region" description="Helical" evidence="5">
    <location>
        <begin position="99"/>
        <end position="127"/>
    </location>
</feature>